<dbReference type="InterPro" id="IPR000262">
    <property type="entry name" value="FMN-dep_DH"/>
</dbReference>
<dbReference type="InterPro" id="IPR013785">
    <property type="entry name" value="Aldolase_TIM"/>
</dbReference>
<reference evidence="7" key="1">
    <citation type="submission" date="2022-08" db="EMBL/GenBank/DDBJ databases">
        <title>Complete genome sequence of 14 non-tuberculosis mycobacteria type-strains.</title>
        <authorList>
            <person name="Igarashi Y."/>
            <person name="Osugi A."/>
            <person name="Mitarai S."/>
        </authorList>
    </citation>
    <scope>NUCLEOTIDE SEQUENCE</scope>
    <source>
        <strain evidence="7">DSM 45575</strain>
    </source>
</reference>
<keyword evidence="8" id="KW-1185">Reference proteome</keyword>
<evidence type="ECO:0000259" key="6">
    <source>
        <dbReference type="PROSITE" id="PS51349"/>
    </source>
</evidence>
<dbReference type="GO" id="GO:0016491">
    <property type="term" value="F:oxidoreductase activity"/>
    <property type="evidence" value="ECO:0007669"/>
    <property type="project" value="UniProtKB-KW"/>
</dbReference>
<dbReference type="PANTHER" id="PTHR10578:SF107">
    <property type="entry name" value="2-HYDROXYACID OXIDASE 1"/>
    <property type="match status" value="1"/>
</dbReference>
<keyword evidence="4 7" id="KW-0560">Oxidoreductase</keyword>
<proteinExistence type="inferred from homology"/>
<evidence type="ECO:0000256" key="3">
    <source>
        <dbReference type="ARBA" id="ARBA00022643"/>
    </source>
</evidence>
<sequence>MARAQWFETVAIAQQRAKKRLPKSAYSSLISASEKGITVSDNVESFSELGFAPHVVGASAKRDLATTVMGQDISFPVVISPTGVQAVDPEGEVAVARAAAARGTAMGLSSFASKPMEDVIAVNPQVFFQVYWLGGRDAIAERVERARAAGAVGLIATTDWSFSHGRDWGSPTIPEKMDLPTMLRMMPEALARPGWLWRFGKTLHPPNLRVPNQGKSGEPGPPFFSAYGEWMGTPPPTWDDIAWLRELWGGPFMLKGVMRVDDAKRAVDAGVSAISVSNHGGNNLDGTPAAIRALPAIADAVGDQVEVLLDGGIRRGSDVVKSLALGARAVMIGRAYLWGLAAAGQAGVENVLDILRGGIDSALMGLGCSSVHDLTPEHIVIPEGFTRLLGVPASERPGP</sequence>
<dbReference type="Pfam" id="PF01070">
    <property type="entry name" value="FMN_dh"/>
    <property type="match status" value="1"/>
</dbReference>
<name>A0ABY3TWV5_9MYCO</name>
<evidence type="ECO:0000256" key="2">
    <source>
        <dbReference type="ARBA" id="ARBA00022630"/>
    </source>
</evidence>
<dbReference type="EMBL" id="CP092365">
    <property type="protein sequence ID" value="ULN52163.1"/>
    <property type="molecule type" value="Genomic_DNA"/>
</dbReference>
<evidence type="ECO:0000256" key="1">
    <source>
        <dbReference type="ARBA" id="ARBA00001917"/>
    </source>
</evidence>
<dbReference type="PROSITE" id="PS51349">
    <property type="entry name" value="FMN_HYDROXY_ACID_DH_2"/>
    <property type="match status" value="1"/>
</dbReference>
<accession>A0ABY3TWV5</accession>
<dbReference type="InterPro" id="IPR023989">
    <property type="entry name" value="MftD"/>
</dbReference>
<evidence type="ECO:0000256" key="5">
    <source>
        <dbReference type="ARBA" id="ARBA00024042"/>
    </source>
</evidence>
<dbReference type="NCBIfam" id="TIGR03966">
    <property type="entry name" value="actino_HemFlav"/>
    <property type="match status" value="1"/>
</dbReference>
<organism evidence="7 8">
    <name type="scientific">Mycolicibacillus parakoreensis</name>
    <dbReference type="NCBI Taxonomy" id="1069221"/>
    <lineage>
        <taxon>Bacteria</taxon>
        <taxon>Bacillati</taxon>
        <taxon>Actinomycetota</taxon>
        <taxon>Actinomycetes</taxon>
        <taxon>Mycobacteriales</taxon>
        <taxon>Mycobacteriaceae</taxon>
        <taxon>Mycolicibacillus</taxon>
    </lineage>
</organism>
<dbReference type="InterPro" id="IPR037396">
    <property type="entry name" value="FMN_HAD"/>
</dbReference>
<evidence type="ECO:0000256" key="4">
    <source>
        <dbReference type="ARBA" id="ARBA00023002"/>
    </source>
</evidence>
<gene>
    <name evidence="7" type="primary">mftD</name>
    <name evidence="7" type="ORF">MIU77_15070</name>
</gene>
<comment type="similarity">
    <text evidence="5">Belongs to the FMN-dependent alpha-hydroxy acid dehydrogenase family.</text>
</comment>
<dbReference type="RefSeq" id="WP_240170438.1">
    <property type="nucleotide sequence ID" value="NZ_CP092365.1"/>
</dbReference>
<dbReference type="Gene3D" id="3.20.20.70">
    <property type="entry name" value="Aldolase class I"/>
    <property type="match status" value="1"/>
</dbReference>
<protein>
    <submittedName>
        <fullName evidence="7">Mycofactocin biosynthesis FMN-dependent deaminase MftD</fullName>
        <ecNumber evidence="7">1.4.3.26</ecNumber>
    </submittedName>
</protein>
<feature type="domain" description="FMN hydroxy acid dehydrogenase" evidence="6">
    <location>
        <begin position="2"/>
        <end position="384"/>
    </location>
</feature>
<dbReference type="CDD" id="cd02809">
    <property type="entry name" value="alpha_hydroxyacid_oxid_FMN"/>
    <property type="match status" value="1"/>
</dbReference>
<keyword evidence="3" id="KW-0288">FMN</keyword>
<evidence type="ECO:0000313" key="7">
    <source>
        <dbReference type="EMBL" id="ULN52163.1"/>
    </source>
</evidence>
<dbReference type="EC" id="1.4.3.26" evidence="7"/>
<dbReference type="PIRSF" id="PIRSF000138">
    <property type="entry name" value="Al-hdrx_acd_dh"/>
    <property type="match status" value="1"/>
</dbReference>
<comment type="cofactor">
    <cofactor evidence="1">
        <name>FMN</name>
        <dbReference type="ChEBI" id="CHEBI:58210"/>
    </cofactor>
</comment>
<keyword evidence="2" id="KW-0285">Flavoprotein</keyword>
<dbReference type="InterPro" id="IPR012133">
    <property type="entry name" value="Alpha-hydoxy_acid_DH_FMN"/>
</dbReference>
<dbReference type="SUPFAM" id="SSF51395">
    <property type="entry name" value="FMN-linked oxidoreductases"/>
    <property type="match status" value="1"/>
</dbReference>
<dbReference type="Proteomes" id="UP001055200">
    <property type="component" value="Chromosome"/>
</dbReference>
<evidence type="ECO:0000313" key="8">
    <source>
        <dbReference type="Proteomes" id="UP001055200"/>
    </source>
</evidence>
<dbReference type="PANTHER" id="PTHR10578">
    <property type="entry name" value="S -2-HYDROXY-ACID OXIDASE-RELATED"/>
    <property type="match status" value="1"/>
</dbReference>